<evidence type="ECO:0000256" key="3">
    <source>
        <dbReference type="ARBA" id="ARBA00023002"/>
    </source>
</evidence>
<dbReference type="PANTHER" id="PTHR33711:SF10">
    <property type="entry name" value="INTRADIOL RING-CLEAVAGE DIOXYGENASES DOMAIN-CONTAINING PROTEIN"/>
    <property type="match status" value="1"/>
</dbReference>
<keyword evidence="4" id="KW-0732">Signal</keyword>
<dbReference type="AlphaFoldDB" id="A0A4Q1CLE5"/>
<dbReference type="Pfam" id="PF00775">
    <property type="entry name" value="Dioxygenase_C"/>
    <property type="match status" value="1"/>
</dbReference>
<comment type="caution">
    <text evidence="6">The sequence shown here is derived from an EMBL/GenBank/DDBJ whole genome shotgun (WGS) entry which is preliminary data.</text>
</comment>
<evidence type="ECO:0000256" key="1">
    <source>
        <dbReference type="ARBA" id="ARBA00007825"/>
    </source>
</evidence>
<accession>A0A4Q1CLE5</accession>
<dbReference type="Gene3D" id="2.60.130.10">
    <property type="entry name" value="Aromatic compound dioxygenase"/>
    <property type="match status" value="1"/>
</dbReference>
<feature type="signal peptide" evidence="4">
    <location>
        <begin position="1"/>
        <end position="22"/>
    </location>
</feature>
<dbReference type="GO" id="GO:0008199">
    <property type="term" value="F:ferric iron binding"/>
    <property type="evidence" value="ECO:0007669"/>
    <property type="project" value="InterPro"/>
</dbReference>
<keyword evidence="7" id="KW-1185">Reference proteome</keyword>
<dbReference type="Proteomes" id="UP000290204">
    <property type="component" value="Unassembled WGS sequence"/>
</dbReference>
<comment type="similarity">
    <text evidence="1">Belongs to the intradiol ring-cleavage dioxygenase family.</text>
</comment>
<evidence type="ECO:0000313" key="6">
    <source>
        <dbReference type="EMBL" id="RXK61451.1"/>
    </source>
</evidence>
<name>A0A4Q1CLE5_9BACT</name>
<dbReference type="InterPro" id="IPR000627">
    <property type="entry name" value="Intradiol_dOase_C"/>
</dbReference>
<dbReference type="EMBL" id="SDHW01000001">
    <property type="protein sequence ID" value="RXK61451.1"/>
    <property type="molecule type" value="Genomic_DNA"/>
</dbReference>
<evidence type="ECO:0000256" key="2">
    <source>
        <dbReference type="ARBA" id="ARBA00022964"/>
    </source>
</evidence>
<organism evidence="6 7">
    <name type="scientific">Lacibacter luteus</name>
    <dbReference type="NCBI Taxonomy" id="2508719"/>
    <lineage>
        <taxon>Bacteria</taxon>
        <taxon>Pseudomonadati</taxon>
        <taxon>Bacteroidota</taxon>
        <taxon>Chitinophagia</taxon>
        <taxon>Chitinophagales</taxon>
        <taxon>Chitinophagaceae</taxon>
        <taxon>Lacibacter</taxon>
    </lineage>
</organism>
<protein>
    <submittedName>
        <fullName evidence="6">Intradiol ring-cleavage dioxygenase</fullName>
    </submittedName>
</protein>
<dbReference type="GO" id="GO:0016702">
    <property type="term" value="F:oxidoreductase activity, acting on single donors with incorporation of molecular oxygen, incorporation of two atoms of oxygen"/>
    <property type="evidence" value="ECO:0007669"/>
    <property type="project" value="InterPro"/>
</dbReference>
<feature type="domain" description="Intradiol ring-cleavage dioxygenases" evidence="5">
    <location>
        <begin position="60"/>
        <end position="173"/>
    </location>
</feature>
<evidence type="ECO:0000256" key="4">
    <source>
        <dbReference type="SAM" id="SignalP"/>
    </source>
</evidence>
<dbReference type="PANTHER" id="PTHR33711">
    <property type="entry name" value="DIOXYGENASE, PUTATIVE (AFU_ORTHOLOGUE AFUA_2G02910)-RELATED"/>
    <property type="match status" value="1"/>
</dbReference>
<sequence>MNHIIIVVAFVFLTNLPASSCAQQQTTNDVKVGDGCEGCEAIYESPTPFEKLESMVWLADWTLPGQKLAVNGTVYKADGKTPAEGVIIYIYHTDGNGIYPTKGDEKGWAKRHGYLRGWMKTDKNGFYKFFTLRPGSYPNSKNPAHIHITIKEPGKQEYWIDEFVFDNDPFLTTEQRSRLQNRGGSGILTHKPGGSMVKAERNIYLGKNIPNYPL</sequence>
<gene>
    <name evidence="6" type="ORF">ESA94_00070</name>
</gene>
<proteinExistence type="inferred from homology"/>
<reference evidence="6 7" key="1">
    <citation type="submission" date="2019-01" db="EMBL/GenBank/DDBJ databases">
        <title>Lacibacter sp. strain TTM-7.</title>
        <authorList>
            <person name="Chen W.-M."/>
        </authorList>
    </citation>
    <scope>NUCLEOTIDE SEQUENCE [LARGE SCALE GENOMIC DNA]</scope>
    <source>
        <strain evidence="6 7">TTM-7</strain>
    </source>
</reference>
<keyword evidence="2 6" id="KW-0223">Dioxygenase</keyword>
<dbReference type="InterPro" id="IPR015889">
    <property type="entry name" value="Intradiol_dOase_core"/>
</dbReference>
<dbReference type="InterPro" id="IPR050770">
    <property type="entry name" value="Intradiol_RC_Dioxygenase"/>
</dbReference>
<dbReference type="OrthoDB" id="933561at2"/>
<dbReference type="SUPFAM" id="SSF49482">
    <property type="entry name" value="Aromatic compound dioxygenase"/>
    <property type="match status" value="1"/>
</dbReference>
<feature type="chain" id="PRO_5020798377" evidence="4">
    <location>
        <begin position="23"/>
        <end position="214"/>
    </location>
</feature>
<evidence type="ECO:0000313" key="7">
    <source>
        <dbReference type="Proteomes" id="UP000290204"/>
    </source>
</evidence>
<dbReference type="RefSeq" id="WP_129128824.1">
    <property type="nucleotide sequence ID" value="NZ_SDHW01000001.1"/>
</dbReference>
<keyword evidence="3" id="KW-0560">Oxidoreductase</keyword>
<evidence type="ECO:0000259" key="5">
    <source>
        <dbReference type="Pfam" id="PF00775"/>
    </source>
</evidence>